<dbReference type="GO" id="GO:0047545">
    <property type="term" value="F:(S)-2-hydroxyglutarate dehydrogenase activity"/>
    <property type="evidence" value="ECO:0007669"/>
    <property type="project" value="TreeGrafter"/>
</dbReference>
<dbReference type="NCBIfam" id="NF003612">
    <property type="entry name" value="PRK05257.3-3"/>
    <property type="match status" value="1"/>
</dbReference>
<dbReference type="EC" id="1.1.5.4" evidence="8"/>
<evidence type="ECO:0000313" key="10">
    <source>
        <dbReference type="EMBL" id="QDF71020.1"/>
    </source>
</evidence>
<evidence type="ECO:0000256" key="3">
    <source>
        <dbReference type="ARBA" id="ARBA00005012"/>
    </source>
</evidence>
<keyword evidence="7 8" id="KW-0560">Oxidoreductase</keyword>
<dbReference type="HAMAP" id="MF_00212">
    <property type="entry name" value="MQO"/>
    <property type="match status" value="1"/>
</dbReference>
<sequence>MKNVPRTSGAHDDADVVLIGGGIMSATLGSMLSILEPEWRIVLLERADALATESSGPWNNAGTGHSGFCELNYMPDPADGAKATGIARQFHLSRQWWSYLAENGLLEPDAFIHRAAHMDVVFGHRDTDYLRRRYETLSAEPMFTGIRFSDCPTTIEDWAPLVMRGRAPDEPVAATLHPDGTDVDFGALTRALTQMIIDRGAQVRLEHEVRILNRASDGSWMVNGLNPHGDFTIRARSVFVGAGGHALRILQRARLPEVRGYAVLPVGAAFLRCGDPGVANRHTTKVYGQAPVGAPPMSVPHLDKRLVGGRPYLMFGPYATFSTKLLKHGRWIDFFTTVRWHNMHVIAAALVQNLSLIGYLITQLVAGPRQRFAQLRRYYPTAEPGDWELVPAGQRAQLIRPDRRRVGVLQQGTELVVNADHTISGLLGASPGASTAVPIMLDALQRCFPERWHTSWRTTMFTAIPGAAAPVWDTAAVTDSVRVTARALGLDETRPSS</sequence>
<keyword evidence="6 8" id="KW-0274">FAD</keyword>
<evidence type="ECO:0000256" key="1">
    <source>
        <dbReference type="ARBA" id="ARBA00001139"/>
    </source>
</evidence>
<dbReference type="GO" id="GO:0008924">
    <property type="term" value="F:L-malate dehydrogenase (quinone) activity"/>
    <property type="evidence" value="ECO:0007669"/>
    <property type="project" value="UniProtKB-UniRule"/>
</dbReference>
<dbReference type="NCBIfam" id="TIGR01320">
    <property type="entry name" value="mal_quin_oxido"/>
    <property type="match status" value="1"/>
</dbReference>
<evidence type="ECO:0000256" key="7">
    <source>
        <dbReference type="ARBA" id="ARBA00023002"/>
    </source>
</evidence>
<name>A0AB73U2H1_MYCCH</name>
<accession>A0AB73U2H1</accession>
<dbReference type="NCBIfam" id="NF003611">
    <property type="entry name" value="PRK05257.3-2"/>
    <property type="match status" value="1"/>
</dbReference>
<comment type="catalytic activity">
    <reaction evidence="1 8">
        <text>(S)-malate + a quinone = a quinol + oxaloacetate</text>
        <dbReference type="Rhea" id="RHEA:46012"/>
        <dbReference type="ChEBI" id="CHEBI:15589"/>
        <dbReference type="ChEBI" id="CHEBI:16452"/>
        <dbReference type="ChEBI" id="CHEBI:24646"/>
        <dbReference type="ChEBI" id="CHEBI:132124"/>
        <dbReference type="EC" id="1.1.5.4"/>
    </reaction>
</comment>
<gene>
    <name evidence="8" type="primary">mqo</name>
    <name evidence="9" type="ORF">BKG62_21810</name>
    <name evidence="10" type="ORF">FJK96_13250</name>
</gene>
<dbReference type="AlphaFoldDB" id="A0AB73U2H1"/>
<evidence type="ECO:0000313" key="12">
    <source>
        <dbReference type="Proteomes" id="UP000317728"/>
    </source>
</evidence>
<evidence type="ECO:0000313" key="11">
    <source>
        <dbReference type="Proteomes" id="UP000180113"/>
    </source>
</evidence>
<dbReference type="PANTHER" id="PTHR43104:SF2">
    <property type="entry name" value="L-2-HYDROXYGLUTARATE DEHYDROGENASE, MITOCHONDRIAL"/>
    <property type="match status" value="1"/>
</dbReference>
<dbReference type="SUPFAM" id="SSF51905">
    <property type="entry name" value="FAD/NAD(P)-binding domain"/>
    <property type="match status" value="1"/>
</dbReference>
<proteinExistence type="inferred from homology"/>
<evidence type="ECO:0000256" key="5">
    <source>
        <dbReference type="ARBA" id="ARBA00022630"/>
    </source>
</evidence>
<dbReference type="Proteomes" id="UP000180113">
    <property type="component" value="Unassembled WGS sequence"/>
</dbReference>
<organism evidence="10 12">
    <name type="scientific">Mycobacteroides chelonae</name>
    <name type="common">Mycobacterium chelonae</name>
    <dbReference type="NCBI Taxonomy" id="1774"/>
    <lineage>
        <taxon>Bacteria</taxon>
        <taxon>Bacillati</taxon>
        <taxon>Actinomycetota</taxon>
        <taxon>Actinomycetes</taxon>
        <taxon>Mycobacteriales</taxon>
        <taxon>Mycobacteriaceae</taxon>
        <taxon>Mycobacteroides</taxon>
    </lineage>
</organism>
<dbReference type="InterPro" id="IPR006231">
    <property type="entry name" value="MQO"/>
</dbReference>
<keyword evidence="4 8" id="KW-0816">Tricarboxylic acid cycle</keyword>
<comment type="cofactor">
    <cofactor evidence="2 8">
        <name>FAD</name>
        <dbReference type="ChEBI" id="CHEBI:57692"/>
    </cofactor>
</comment>
<evidence type="ECO:0000313" key="9">
    <source>
        <dbReference type="EMBL" id="OHT48569.1"/>
    </source>
</evidence>
<dbReference type="Pfam" id="PF06039">
    <property type="entry name" value="Mqo"/>
    <property type="match status" value="1"/>
</dbReference>
<reference evidence="9 11" key="1">
    <citation type="submission" date="2016-10" db="EMBL/GenBank/DDBJ databases">
        <title>Evaluation of Human, Animal and Environmental Mycobacterium chelonae Isolates by Core Genome Phylogenomic Analysis, Targeted Gene Comparison, and Anti-microbial Susceptibility Patterns: A Tale of Mistaken Identities.</title>
        <authorList>
            <person name="Fogelson S.B."/>
            <person name="Camus A.C."/>
            <person name="Lorenz W."/>
            <person name="Vasireddy R."/>
            <person name="Vasireddy S."/>
            <person name="Smith T."/>
            <person name="Brown-Elliott B.A."/>
            <person name="Wallace R.J.Jr."/>
            <person name="Hasan N.A."/>
            <person name="Reischl U."/>
            <person name="Sanchez S."/>
        </authorList>
    </citation>
    <scope>NUCLEOTIDE SEQUENCE [LARGE SCALE GENOMIC DNA]</scope>
    <source>
        <strain evidence="9 11">42895</strain>
    </source>
</reference>
<comment type="pathway">
    <text evidence="3 8">Carbohydrate metabolism; tricarboxylic acid cycle; oxaloacetate from (S)-malate (quinone route): step 1/1.</text>
</comment>
<dbReference type="EMBL" id="CP041150">
    <property type="protein sequence ID" value="QDF71020.1"/>
    <property type="molecule type" value="Genomic_DNA"/>
</dbReference>
<dbReference type="GO" id="GO:0006099">
    <property type="term" value="P:tricarboxylic acid cycle"/>
    <property type="evidence" value="ECO:0007669"/>
    <property type="project" value="UniProtKB-UniRule"/>
</dbReference>
<evidence type="ECO:0000256" key="2">
    <source>
        <dbReference type="ARBA" id="ARBA00001974"/>
    </source>
</evidence>
<dbReference type="NCBIfam" id="NF003606">
    <property type="entry name" value="PRK05257.2-1"/>
    <property type="match status" value="1"/>
</dbReference>
<dbReference type="Proteomes" id="UP000317728">
    <property type="component" value="Chromosome"/>
</dbReference>
<keyword evidence="5 8" id="KW-0285">Flavoprotein</keyword>
<evidence type="ECO:0000256" key="8">
    <source>
        <dbReference type="HAMAP-Rule" id="MF_00212"/>
    </source>
</evidence>
<protein>
    <recommendedName>
        <fullName evidence="8">Probable malate:quinone oxidoreductase</fullName>
        <ecNumber evidence="8">1.1.5.4</ecNumber>
    </recommendedName>
    <alternativeName>
        <fullName evidence="8">MQO</fullName>
    </alternativeName>
    <alternativeName>
        <fullName evidence="8">Malate dehydrogenase [quinone]</fullName>
    </alternativeName>
</protein>
<reference evidence="10 12" key="2">
    <citation type="submission" date="2019-06" db="EMBL/GenBank/DDBJ databases">
        <title>Whole geneome sequnce of Mycobacteroides chelonae M77 isolated from bovine milk from Meghalaya, India.</title>
        <authorList>
            <person name="Vise E."/>
            <person name="Das S."/>
            <person name="Garg A."/>
            <person name="Ghatak S."/>
            <person name="Shakuntala I."/>
            <person name="Milton A.A.P."/>
            <person name="Karam A."/>
            <person name="Sanjukta R."/>
            <person name="Puro K."/>
            <person name="Sen A."/>
        </authorList>
    </citation>
    <scope>NUCLEOTIDE SEQUENCE [LARGE SCALE GENOMIC DNA]</scope>
    <source>
        <strain evidence="10 12">M77</strain>
    </source>
</reference>
<dbReference type="EMBL" id="MLHW01000019">
    <property type="protein sequence ID" value="OHT48569.1"/>
    <property type="molecule type" value="Genomic_DNA"/>
</dbReference>
<dbReference type="RefSeq" id="WP_057966025.1">
    <property type="nucleotide sequence ID" value="NZ_CP041150.1"/>
</dbReference>
<dbReference type="PANTHER" id="PTHR43104">
    <property type="entry name" value="L-2-HYDROXYGLUTARATE DEHYDROGENASE, MITOCHONDRIAL"/>
    <property type="match status" value="1"/>
</dbReference>
<dbReference type="InterPro" id="IPR036188">
    <property type="entry name" value="FAD/NAD-bd_sf"/>
</dbReference>
<evidence type="ECO:0000256" key="4">
    <source>
        <dbReference type="ARBA" id="ARBA00022532"/>
    </source>
</evidence>
<dbReference type="Gene3D" id="3.50.50.60">
    <property type="entry name" value="FAD/NAD(P)-binding domain"/>
    <property type="match status" value="1"/>
</dbReference>
<dbReference type="Gene3D" id="3.30.9.10">
    <property type="entry name" value="D-Amino Acid Oxidase, subunit A, domain 2"/>
    <property type="match status" value="1"/>
</dbReference>
<comment type="similarity">
    <text evidence="8">Belongs to the MQO family.</text>
</comment>
<evidence type="ECO:0000256" key="6">
    <source>
        <dbReference type="ARBA" id="ARBA00022827"/>
    </source>
</evidence>